<feature type="signal peptide" evidence="6">
    <location>
        <begin position="1"/>
        <end position="31"/>
    </location>
</feature>
<comment type="caution">
    <text evidence="7">The sequence shown here is derived from an EMBL/GenBank/DDBJ whole genome shotgun (WGS) entry which is preliminary data.</text>
</comment>
<dbReference type="InterPro" id="IPR006059">
    <property type="entry name" value="SBP"/>
</dbReference>
<dbReference type="GO" id="GO:0042597">
    <property type="term" value="C:periplasmic space"/>
    <property type="evidence" value="ECO:0007669"/>
    <property type="project" value="UniProtKB-SubCell"/>
</dbReference>
<protein>
    <recommendedName>
        <fullName evidence="9">Extracellular solute-binding protein</fullName>
    </recommendedName>
</protein>
<dbReference type="Pfam" id="PF01547">
    <property type="entry name" value="SBP_bac_1"/>
    <property type="match status" value="1"/>
</dbReference>
<keyword evidence="5" id="KW-0574">Periplasm</keyword>
<comment type="similarity">
    <text evidence="2">Belongs to the bacterial solute-binding protein 1 family.</text>
</comment>
<reference evidence="7 8" key="1">
    <citation type="submission" date="2015-04" db="EMBL/GenBank/DDBJ databases">
        <title>Comparative genomics of rhizobia nodulating Arachis hypogaea in China.</title>
        <authorList>
            <person name="Li Y."/>
        </authorList>
    </citation>
    <scope>NUCLEOTIDE SEQUENCE [LARGE SCALE GENOMIC DNA]</scope>
    <source>
        <strain evidence="7 8">CCBAU 51787</strain>
    </source>
</reference>
<gene>
    <name evidence="7" type="ORF">XH94_05135</name>
</gene>
<evidence type="ECO:0000313" key="8">
    <source>
        <dbReference type="Proteomes" id="UP000290565"/>
    </source>
</evidence>
<evidence type="ECO:0000256" key="4">
    <source>
        <dbReference type="ARBA" id="ARBA00022729"/>
    </source>
</evidence>
<feature type="chain" id="PRO_5020311340" description="Extracellular solute-binding protein" evidence="6">
    <location>
        <begin position="32"/>
        <end position="447"/>
    </location>
</feature>
<comment type="subcellular location">
    <subcellularLocation>
        <location evidence="1">Periplasm</location>
    </subcellularLocation>
</comment>
<evidence type="ECO:0000256" key="6">
    <source>
        <dbReference type="SAM" id="SignalP"/>
    </source>
</evidence>
<dbReference type="RefSeq" id="WP_128943700.1">
    <property type="nucleotide sequence ID" value="NZ_LBJM01000010.1"/>
</dbReference>
<dbReference type="PROSITE" id="PS51318">
    <property type="entry name" value="TAT"/>
    <property type="match status" value="1"/>
</dbReference>
<name>A0A4Q0STC4_9BRAD</name>
<keyword evidence="4 6" id="KW-0732">Signal</keyword>
<dbReference type="InterPro" id="IPR006311">
    <property type="entry name" value="TAT_signal"/>
</dbReference>
<dbReference type="EMBL" id="LBJM01000010">
    <property type="protein sequence ID" value="RXH42028.1"/>
    <property type="molecule type" value="Genomic_DNA"/>
</dbReference>
<dbReference type="PANTHER" id="PTHR43649:SF34">
    <property type="entry name" value="ABC TRANSPORTER PERIPLASMIC-BINDING PROTEIN YCJN-RELATED"/>
    <property type="match status" value="1"/>
</dbReference>
<keyword evidence="3" id="KW-0813">Transport</keyword>
<accession>A0A4Q0STC4</accession>
<sequence length="447" mass="49572">MSTGNFLRVTRRRFLTQTGLILAAASVPSLAAPFVSRALADTKSVSIVQWSHFVPEYDKWFDQFAKDWGTKNNLDVTVDHIPVANVAARAAAEASAQSGHDLFGWNGAGGAHLYRKFLVDVTSLVEATEKKYGKVSRIGRQIGYNQDDKTWSAFPDFYINFPAMYRKSMWDEIGMQPDTWDNVRIGGAKLKAKGHPVGISLGHSNDPNTTWRGLLWSFGGALQDTEGKNVVLNSKETIEAVKFVTALYKEAMTSEVLSWDDSSNNRYLVSGIGSLIVNPISAYRTFQKANKKGADDTFVMAPPKGPVRQIMGGASEFYGIWKFAKNKEGAIEFLKYYADHWPEAFKASEGYNNPCFANLVPKPMPILSNDPTSTPSDKLAVLQESEQWSASPGYPGPFWPAVDEVYNDFVICDMMAKAASGQMSAEDSVKWAHQQSDAIFKKWHEKA</sequence>
<dbReference type="Proteomes" id="UP000290565">
    <property type="component" value="Unassembled WGS sequence"/>
</dbReference>
<evidence type="ECO:0000256" key="5">
    <source>
        <dbReference type="ARBA" id="ARBA00022764"/>
    </source>
</evidence>
<evidence type="ECO:0008006" key="9">
    <source>
        <dbReference type="Google" id="ProtNLM"/>
    </source>
</evidence>
<dbReference type="Gene3D" id="3.40.190.10">
    <property type="entry name" value="Periplasmic binding protein-like II"/>
    <property type="match status" value="1"/>
</dbReference>
<dbReference type="InterPro" id="IPR050490">
    <property type="entry name" value="Bact_solute-bd_prot1"/>
</dbReference>
<dbReference type="AlphaFoldDB" id="A0A4Q0STC4"/>
<organism evidence="7 8">
    <name type="scientific">Bradyrhizobium zhanjiangense</name>
    <dbReference type="NCBI Taxonomy" id="1325107"/>
    <lineage>
        <taxon>Bacteria</taxon>
        <taxon>Pseudomonadati</taxon>
        <taxon>Pseudomonadota</taxon>
        <taxon>Alphaproteobacteria</taxon>
        <taxon>Hyphomicrobiales</taxon>
        <taxon>Nitrobacteraceae</taxon>
        <taxon>Bradyrhizobium</taxon>
    </lineage>
</organism>
<evidence type="ECO:0000313" key="7">
    <source>
        <dbReference type="EMBL" id="RXH42028.1"/>
    </source>
</evidence>
<evidence type="ECO:0000256" key="1">
    <source>
        <dbReference type="ARBA" id="ARBA00004418"/>
    </source>
</evidence>
<evidence type="ECO:0000256" key="3">
    <source>
        <dbReference type="ARBA" id="ARBA00022448"/>
    </source>
</evidence>
<proteinExistence type="inferred from homology"/>
<evidence type="ECO:0000256" key="2">
    <source>
        <dbReference type="ARBA" id="ARBA00008520"/>
    </source>
</evidence>
<dbReference type="SUPFAM" id="SSF53850">
    <property type="entry name" value="Periplasmic binding protein-like II"/>
    <property type="match status" value="1"/>
</dbReference>
<dbReference type="PANTHER" id="PTHR43649">
    <property type="entry name" value="ARABINOSE-BINDING PROTEIN-RELATED"/>
    <property type="match status" value="1"/>
</dbReference>